<dbReference type="EMBL" id="JAFCMP010000541">
    <property type="protein sequence ID" value="KAG5176045.1"/>
    <property type="molecule type" value="Genomic_DNA"/>
</dbReference>
<keyword evidence="6" id="KW-1185">Reference proteome</keyword>
<comment type="caution">
    <text evidence="4">The sequence shown here is derived from an EMBL/GenBank/DDBJ whole genome shotgun (WGS) entry which is preliminary data.</text>
</comment>
<dbReference type="GO" id="GO:0006751">
    <property type="term" value="P:glutathione catabolic process"/>
    <property type="evidence" value="ECO:0007669"/>
    <property type="project" value="InterPro"/>
</dbReference>
<sequence>MTRGSKGILLPLLILSYCYVSLTEGFTPPKMTAASAAPHAAEGITATAAPAEIVTTKVVRTWDADNGVWVGSLEEEHHQLPQPLWIFGYGSLCWRPEESWSSYEKRQGFIKGRRRMFAQRSMDHRGTPAAPGLVVTLVPDDHLESLGMRDPSSAPSETFGAVYRVPDDDVQAVLADLDHREKGGYTRCIVDVHCHDRSGGAQEEVLQALLYTGTTDNPNFWLASAADAAAIIARAHGPSGANTEYLFNLATWLRSAGAVDEHVVEIEEVVLSLVVKPEGTALAGAAVTATEDVTAL</sequence>
<feature type="signal peptide" evidence="3">
    <location>
        <begin position="1"/>
        <end position="25"/>
    </location>
</feature>
<evidence type="ECO:0000256" key="3">
    <source>
        <dbReference type="SAM" id="SignalP"/>
    </source>
</evidence>
<keyword evidence="3" id="KW-0732">Signal</keyword>
<organism evidence="4 6">
    <name type="scientific">Tribonema minus</name>
    <dbReference type="NCBI Taxonomy" id="303371"/>
    <lineage>
        <taxon>Eukaryota</taxon>
        <taxon>Sar</taxon>
        <taxon>Stramenopiles</taxon>
        <taxon>Ochrophyta</taxon>
        <taxon>PX clade</taxon>
        <taxon>Xanthophyceae</taxon>
        <taxon>Tribonematales</taxon>
        <taxon>Tribonemataceae</taxon>
        <taxon>Tribonema</taxon>
    </lineage>
</organism>
<evidence type="ECO:0000313" key="4">
    <source>
        <dbReference type="EMBL" id="KAG5176037.1"/>
    </source>
</evidence>
<dbReference type="InterPro" id="IPR036568">
    <property type="entry name" value="GGCT-like_sf"/>
</dbReference>
<name>A0A836C8G5_9STRA</name>
<dbReference type="EMBL" id="JAFCMP010000541">
    <property type="protein sequence ID" value="KAG5176037.1"/>
    <property type="molecule type" value="Genomic_DNA"/>
</dbReference>
<dbReference type="InterPro" id="IPR006840">
    <property type="entry name" value="ChaC"/>
</dbReference>
<gene>
    <name evidence="4" type="ORF">JKP88DRAFT_171662</name>
    <name evidence="5" type="ORF">JKP88DRAFT_171727</name>
</gene>
<evidence type="ECO:0000256" key="2">
    <source>
        <dbReference type="ARBA" id="ARBA00023239"/>
    </source>
</evidence>
<proteinExistence type="predicted"/>
<evidence type="ECO:0000256" key="1">
    <source>
        <dbReference type="ARBA" id="ARBA00012344"/>
    </source>
</evidence>
<dbReference type="Pfam" id="PF04752">
    <property type="entry name" value="ChaC"/>
    <property type="match status" value="1"/>
</dbReference>
<evidence type="ECO:0000313" key="6">
    <source>
        <dbReference type="Proteomes" id="UP000664859"/>
    </source>
</evidence>
<accession>A0A836C8G5</accession>
<dbReference type="Gene3D" id="3.10.490.10">
    <property type="entry name" value="Gamma-glutamyl cyclotransferase-like"/>
    <property type="match status" value="1"/>
</dbReference>
<feature type="chain" id="PRO_5033643143" description="glutathione-specific gamma-glutamylcyclotransferase" evidence="3">
    <location>
        <begin position="26"/>
        <end position="296"/>
    </location>
</feature>
<dbReference type="Proteomes" id="UP000664859">
    <property type="component" value="Unassembled WGS sequence"/>
</dbReference>
<dbReference type="EC" id="4.3.2.7" evidence="1"/>
<keyword evidence="2" id="KW-0456">Lyase</keyword>
<dbReference type="AlphaFoldDB" id="A0A836C8G5"/>
<reference evidence="4" key="1">
    <citation type="submission" date="2021-02" db="EMBL/GenBank/DDBJ databases">
        <title>First Annotated Genome of the Yellow-green Alga Tribonema minus.</title>
        <authorList>
            <person name="Mahan K.M."/>
        </authorList>
    </citation>
    <scope>NUCLEOTIDE SEQUENCE</scope>
    <source>
        <strain evidence="4">UTEX B ZZ1240</strain>
    </source>
</reference>
<dbReference type="SUPFAM" id="SSF110857">
    <property type="entry name" value="Gamma-glutamyl cyclotransferase-like"/>
    <property type="match status" value="1"/>
</dbReference>
<dbReference type="OrthoDB" id="1933483at2759"/>
<dbReference type="PANTHER" id="PTHR12192:SF2">
    <property type="entry name" value="GLUTATHIONE-SPECIFIC GAMMA-GLUTAMYLCYCLOTRANSFERASE 2"/>
    <property type="match status" value="1"/>
</dbReference>
<dbReference type="GO" id="GO:0061928">
    <property type="term" value="F:glutathione specific gamma-glutamylcyclotransferase activity"/>
    <property type="evidence" value="ECO:0007669"/>
    <property type="project" value="UniProtKB-EC"/>
</dbReference>
<protein>
    <recommendedName>
        <fullName evidence="1">glutathione-specific gamma-glutamylcyclotransferase</fullName>
        <ecNumber evidence="1">4.3.2.7</ecNumber>
    </recommendedName>
</protein>
<dbReference type="InterPro" id="IPR013024">
    <property type="entry name" value="GGCT-like"/>
</dbReference>
<dbReference type="PANTHER" id="PTHR12192">
    <property type="entry name" value="CATION TRANSPORT PROTEIN CHAC-RELATED"/>
    <property type="match status" value="1"/>
</dbReference>
<evidence type="ECO:0000313" key="5">
    <source>
        <dbReference type="EMBL" id="KAG5176045.1"/>
    </source>
</evidence>
<dbReference type="CDD" id="cd06661">
    <property type="entry name" value="GGCT_like"/>
    <property type="match status" value="1"/>
</dbReference>
<dbReference type="GO" id="GO:0005737">
    <property type="term" value="C:cytoplasm"/>
    <property type="evidence" value="ECO:0007669"/>
    <property type="project" value="TreeGrafter"/>
</dbReference>